<reference evidence="8" key="4">
    <citation type="submission" date="2017-11" db="EMBL/GenBank/DDBJ databases">
        <title>Complete genome sequence of Serratia sp. ATCC 39006.</title>
        <authorList>
            <person name="Hampton H.G."/>
            <person name="Jackson S.A."/>
            <person name="Jauregui R."/>
            <person name="Poulter G.T.M."/>
            <person name="Salmond G.P.C."/>
            <person name="Fineran P.C."/>
        </authorList>
    </citation>
    <scope>NUCLEOTIDE SEQUENCE</scope>
    <source>
        <strain evidence="8">ATCC 39006</strain>
    </source>
</reference>
<dbReference type="GO" id="GO:0008725">
    <property type="term" value="F:DNA-3-methyladenine glycosylase activity"/>
    <property type="evidence" value="ECO:0007669"/>
    <property type="project" value="TreeGrafter"/>
</dbReference>
<reference evidence="8" key="2">
    <citation type="submission" date="2013-09" db="EMBL/GenBank/DDBJ databases">
        <authorList>
            <person name="Wang G."/>
            <person name="Yang Y."/>
            <person name="Su Y."/>
        </authorList>
    </citation>
    <scope>NUCLEOTIDE SEQUENCE</scope>
    <source>
        <strain evidence="8">ATCC 39006</strain>
    </source>
</reference>
<protein>
    <recommendedName>
        <fullName evidence="3">DNA-3-methyladenine glycosylase II</fullName>
        <ecNumber evidence="3">3.2.2.21</ecNumber>
    </recommendedName>
</protein>
<dbReference type="PANTHER" id="PTHR43003">
    <property type="entry name" value="DNA-3-METHYLADENINE GLYCOSYLASE"/>
    <property type="match status" value="1"/>
</dbReference>
<dbReference type="PANTHER" id="PTHR43003:SF5">
    <property type="entry name" value="DNA-3-METHYLADENINE GLYCOSYLASE"/>
    <property type="match status" value="1"/>
</dbReference>
<dbReference type="EC" id="3.2.2.21" evidence="3"/>
<keyword evidence="9" id="KW-1185">Reference proteome</keyword>
<keyword evidence="4" id="KW-0227">DNA damage</keyword>
<dbReference type="GO" id="GO:0032993">
    <property type="term" value="C:protein-DNA complex"/>
    <property type="evidence" value="ECO:0007669"/>
    <property type="project" value="TreeGrafter"/>
</dbReference>
<proteinExistence type="inferred from homology"/>
<accession>A0A2I5TJ83</accession>
<evidence type="ECO:0000313" key="7">
    <source>
        <dbReference type="EMBL" id="AUH00272.1"/>
    </source>
</evidence>
<evidence type="ECO:0000256" key="5">
    <source>
        <dbReference type="ARBA" id="ARBA00023204"/>
    </source>
</evidence>
<keyword evidence="5" id="KW-0234">DNA repair</keyword>
<dbReference type="EMBL" id="CP025085">
    <property type="protein sequence ID" value="AUH00272.1"/>
    <property type="molecule type" value="Genomic_DNA"/>
</dbReference>
<dbReference type="SMART" id="SM00478">
    <property type="entry name" value="ENDO3c"/>
    <property type="match status" value="1"/>
</dbReference>
<dbReference type="InterPro" id="IPR011257">
    <property type="entry name" value="DNA_glycosylase"/>
</dbReference>
<reference evidence="8 9" key="1">
    <citation type="journal article" date="2013" name="Genome Announc.">
        <title>Draft genome sequence of Serratia sp. strain ATCC 39006, a model bacterium for analysis of the biosynthesis and regulation of prodigiosin, a carbapenem, and gas vesicles.</title>
        <authorList>
            <person name="Fineran P.C."/>
            <person name="Iglesias Cans M.C."/>
            <person name="Ramsay J.P."/>
            <person name="Wilf N.M."/>
            <person name="Cossyleon D."/>
            <person name="McNeil M.B."/>
            <person name="Williamson N.R."/>
            <person name="Monson R.E."/>
            <person name="Becher S.A."/>
            <person name="Stanton J.A."/>
            <person name="Brugger K."/>
            <person name="Brown S.D."/>
            <person name="Salmond G.P."/>
        </authorList>
    </citation>
    <scope>NUCLEOTIDE SEQUENCE [LARGE SCALE GENOMIC DNA]</scope>
    <source>
        <strain evidence="8">ATCC 39006</strain>
        <strain evidence="9">ATCC 39006 / SC 11482</strain>
    </source>
</reference>
<dbReference type="InterPro" id="IPR003265">
    <property type="entry name" value="HhH-GPD_domain"/>
</dbReference>
<gene>
    <name evidence="7" type="ORF">CWC46_10925</name>
    <name evidence="8" type="ORF">Ser39006_010930</name>
</gene>
<name>A0A2I5TJ83_SERS3</name>
<dbReference type="KEGG" id="sera:Ser39006_010930"/>
<feature type="domain" description="HhH-GPD" evidence="6">
    <location>
        <begin position="48"/>
        <end position="201"/>
    </location>
</feature>
<dbReference type="Gene3D" id="1.10.1670.40">
    <property type="match status" value="1"/>
</dbReference>
<comment type="catalytic activity">
    <reaction evidence="1">
        <text>Hydrolysis of alkylated DNA, releasing 3-methyladenine, 3-methylguanine, 7-methylguanine and 7-methyladenine.</text>
        <dbReference type="EC" id="3.2.2.21"/>
    </reaction>
</comment>
<dbReference type="KEGG" id="serq:CWC46_10925"/>
<evidence type="ECO:0000256" key="2">
    <source>
        <dbReference type="ARBA" id="ARBA00010817"/>
    </source>
</evidence>
<dbReference type="RefSeq" id="WP_021016548.1">
    <property type="nucleotide sequence ID" value="NZ_CP025084.1"/>
</dbReference>
<evidence type="ECO:0000313" key="9">
    <source>
        <dbReference type="Proteomes" id="UP000017700"/>
    </source>
</evidence>
<dbReference type="Pfam" id="PF00730">
    <property type="entry name" value="HhH-GPD"/>
    <property type="match status" value="1"/>
</dbReference>
<dbReference type="OrthoDB" id="9811249at2"/>
<dbReference type="AlphaFoldDB" id="A0A2I5TJ83"/>
<evidence type="ECO:0000259" key="6">
    <source>
        <dbReference type="SMART" id="SM00478"/>
    </source>
</evidence>
<evidence type="ECO:0000313" key="8">
    <source>
        <dbReference type="EMBL" id="AUH04592.1"/>
    </source>
</evidence>
<dbReference type="EMBL" id="CP025084">
    <property type="protein sequence ID" value="AUH04592.1"/>
    <property type="molecule type" value="Genomic_DNA"/>
</dbReference>
<evidence type="ECO:0000256" key="4">
    <source>
        <dbReference type="ARBA" id="ARBA00022763"/>
    </source>
</evidence>
<dbReference type="FunFam" id="1.10.340.30:FF:000004">
    <property type="entry name" value="DNA-3-methyladenine glycosylase II"/>
    <property type="match status" value="1"/>
</dbReference>
<dbReference type="GO" id="GO:0032131">
    <property type="term" value="F:alkylated DNA binding"/>
    <property type="evidence" value="ECO:0007669"/>
    <property type="project" value="TreeGrafter"/>
</dbReference>
<dbReference type="GO" id="GO:0006307">
    <property type="term" value="P:DNA alkylation repair"/>
    <property type="evidence" value="ECO:0007669"/>
    <property type="project" value="TreeGrafter"/>
</dbReference>
<dbReference type="GO" id="GO:0006285">
    <property type="term" value="P:base-excision repair, AP site formation"/>
    <property type="evidence" value="ECO:0007669"/>
    <property type="project" value="TreeGrafter"/>
</dbReference>
<dbReference type="CDD" id="cd00056">
    <property type="entry name" value="ENDO3c"/>
    <property type="match status" value="1"/>
</dbReference>
<dbReference type="InterPro" id="IPR051912">
    <property type="entry name" value="Alkylbase_DNA_Glycosylase/TA"/>
</dbReference>
<dbReference type="Proteomes" id="UP000017700">
    <property type="component" value="Chromosome"/>
</dbReference>
<dbReference type="GO" id="GO:0043916">
    <property type="term" value="F:DNA-7-methylguanine glycosylase activity"/>
    <property type="evidence" value="ECO:0007669"/>
    <property type="project" value="TreeGrafter"/>
</dbReference>
<evidence type="ECO:0000256" key="1">
    <source>
        <dbReference type="ARBA" id="ARBA00000086"/>
    </source>
</evidence>
<dbReference type="GO" id="GO:0005737">
    <property type="term" value="C:cytoplasm"/>
    <property type="evidence" value="ECO:0007669"/>
    <property type="project" value="TreeGrafter"/>
</dbReference>
<evidence type="ECO:0000256" key="3">
    <source>
        <dbReference type="ARBA" id="ARBA00012000"/>
    </source>
</evidence>
<comment type="similarity">
    <text evidence="2">Belongs to the alkylbase DNA glycosidase AlkA family.</text>
</comment>
<dbReference type="SUPFAM" id="SSF48150">
    <property type="entry name" value="DNA-glycosylase"/>
    <property type="match status" value="1"/>
</dbReference>
<sequence>MTFFIYGDTETDWLSKRDKRMAEAIARFGVIRRPSMPDLFSALVTYIVEQQISVAAARTVNQRLLTLCDGALTPESVYNLSPEDIQACGMTMKKAHYILGVAQSAVSGAVDLSAVQHMDDQAVIKTLTTLNGVGVWTVEMLLIFSLRRPDVLSWGDLAIQRGMMRLYHHKKLSREQFERYRRRYSPYGTTASFYLWEMAKEIP</sequence>
<dbReference type="STRING" id="104623.Ser39006_03286"/>
<reference evidence="7 10" key="3">
    <citation type="submission" date="2017-11" db="EMBL/GenBank/DDBJ databases">
        <title>Complete genome sequence of Serratia sp. ATCC 39006 LacA.</title>
        <authorList>
            <person name="Hampton H.G."/>
            <person name="Jackson S.A."/>
            <person name="Jauregui R."/>
            <person name="Poulter G.T.M."/>
            <person name="Salmond G.P.C."/>
            <person name="Fineran P.C."/>
        </authorList>
    </citation>
    <scope>NUCLEOTIDE SEQUENCE [LARGE SCALE GENOMIC DNA]</scope>
    <source>
        <strain evidence="7 10">ATCC 39006</strain>
    </source>
</reference>
<evidence type="ECO:0000313" key="10">
    <source>
        <dbReference type="Proteomes" id="UP000233778"/>
    </source>
</evidence>
<organism evidence="8 9">
    <name type="scientific">Serratia sp. (strain ATCC 39006)</name>
    <name type="common">Prodigiosinella confusarubida</name>
    <dbReference type="NCBI Taxonomy" id="104623"/>
    <lineage>
        <taxon>Bacteria</taxon>
        <taxon>Pseudomonadati</taxon>
        <taxon>Pseudomonadota</taxon>
        <taxon>Gammaproteobacteria</taxon>
        <taxon>Enterobacterales</taxon>
        <taxon>Pectobacteriaceae</taxon>
        <taxon>Prodigiosinella</taxon>
    </lineage>
</organism>
<dbReference type="Gene3D" id="1.10.340.30">
    <property type="entry name" value="Hypothetical protein, domain 2"/>
    <property type="match status" value="1"/>
</dbReference>
<dbReference type="Proteomes" id="UP000233778">
    <property type="component" value="Chromosome"/>
</dbReference>